<dbReference type="Proteomes" id="UP000031668">
    <property type="component" value="Unassembled WGS sequence"/>
</dbReference>
<keyword evidence="2 6" id="KW-0489">Methyltransferase</keyword>
<keyword evidence="9" id="KW-1185">Reference proteome</keyword>
<dbReference type="CDD" id="cd02440">
    <property type="entry name" value="AdoMet_MTases"/>
    <property type="match status" value="1"/>
</dbReference>
<comment type="catalytic activity">
    <reaction evidence="5">
        <text>L-arginyl-[protein] + S-adenosyl-L-methionine = N(omega)-methyl-L-arginyl-[protein] + S-adenosyl-L-homocysteine + H(+)</text>
        <dbReference type="Rhea" id="RHEA:48100"/>
        <dbReference type="Rhea" id="RHEA-COMP:10532"/>
        <dbReference type="Rhea" id="RHEA-COMP:11990"/>
        <dbReference type="ChEBI" id="CHEBI:15378"/>
        <dbReference type="ChEBI" id="CHEBI:29965"/>
        <dbReference type="ChEBI" id="CHEBI:57856"/>
        <dbReference type="ChEBI" id="CHEBI:59789"/>
        <dbReference type="ChEBI" id="CHEBI:65280"/>
    </reaction>
    <physiologicalReaction direction="left-to-right" evidence="5">
        <dbReference type="Rhea" id="RHEA:48101"/>
    </physiologicalReaction>
</comment>
<dbReference type="OMA" id="DADETMC"/>
<evidence type="ECO:0000256" key="4">
    <source>
        <dbReference type="ARBA" id="ARBA00022691"/>
    </source>
</evidence>
<sequence>MDQDKEDPRYFQSYSTSGIHEEMIKDSVRTKGYRQAMLGNKNLFRDKIVLDVGCGTGILSLFAADAGAKHVYAIDNSNVIDIATKIIENNNYSSKITLIKSRVEDAELPVASVDIIVSEWMGYCLLYESMLESVIFARDKWLVIFFLILAPKGLMFPDVASLFIAGIEDEDFRDQKVDWWVNVYGYNMSPMREIAISEPVVDVVQKDALVTAEGLVKRIDLSTVTAEDVRTLETDLTLCCKRQDFIHAMILFFNVQFTRCHKPIVISTSLY</sequence>
<dbReference type="AlphaFoldDB" id="A0A0C2N2V8"/>
<gene>
    <name evidence="8" type="ORF">RF11_10598</name>
</gene>
<feature type="domain" description="Protein arginine N-methyltransferase" evidence="7">
    <location>
        <begin position="159"/>
        <end position="270"/>
    </location>
</feature>
<evidence type="ECO:0000256" key="6">
    <source>
        <dbReference type="PROSITE-ProRule" id="PRU01015"/>
    </source>
</evidence>
<dbReference type="GO" id="GO:0032259">
    <property type="term" value="P:methylation"/>
    <property type="evidence" value="ECO:0007669"/>
    <property type="project" value="UniProtKB-KW"/>
</dbReference>
<comment type="caution">
    <text evidence="8">The sequence shown here is derived from an EMBL/GenBank/DDBJ whole genome shotgun (WGS) entry which is preliminary data.</text>
</comment>
<evidence type="ECO:0000256" key="3">
    <source>
        <dbReference type="ARBA" id="ARBA00022679"/>
    </source>
</evidence>
<dbReference type="InterPro" id="IPR055135">
    <property type="entry name" value="PRMT_dom"/>
</dbReference>
<protein>
    <recommendedName>
        <fullName evidence="1">type I protein arginine methyltransferase</fullName>
        <ecNumber evidence="1">2.1.1.319</ecNumber>
    </recommendedName>
</protein>
<dbReference type="GO" id="GO:0035242">
    <property type="term" value="F:protein-arginine omega-N asymmetric methyltransferase activity"/>
    <property type="evidence" value="ECO:0007669"/>
    <property type="project" value="UniProtKB-EC"/>
</dbReference>
<evidence type="ECO:0000256" key="2">
    <source>
        <dbReference type="ARBA" id="ARBA00022603"/>
    </source>
</evidence>
<dbReference type="GO" id="GO:0005634">
    <property type="term" value="C:nucleus"/>
    <property type="evidence" value="ECO:0007669"/>
    <property type="project" value="TreeGrafter"/>
</dbReference>
<proteinExistence type="predicted"/>
<dbReference type="EMBL" id="JWZT01001996">
    <property type="protein sequence ID" value="KII70670.1"/>
    <property type="molecule type" value="Genomic_DNA"/>
</dbReference>
<organism evidence="8 9">
    <name type="scientific">Thelohanellus kitauei</name>
    <name type="common">Myxosporean</name>
    <dbReference type="NCBI Taxonomy" id="669202"/>
    <lineage>
        <taxon>Eukaryota</taxon>
        <taxon>Metazoa</taxon>
        <taxon>Cnidaria</taxon>
        <taxon>Myxozoa</taxon>
        <taxon>Myxosporea</taxon>
        <taxon>Bivalvulida</taxon>
        <taxon>Platysporina</taxon>
        <taxon>Myxobolidae</taxon>
        <taxon>Thelohanellus</taxon>
    </lineage>
</organism>
<dbReference type="Gene3D" id="3.40.50.150">
    <property type="entry name" value="Vaccinia Virus protein VP39"/>
    <property type="match status" value="1"/>
</dbReference>
<reference evidence="8 9" key="1">
    <citation type="journal article" date="2014" name="Genome Biol. Evol.">
        <title>The genome of the myxosporean Thelohanellus kitauei shows adaptations to nutrient acquisition within its fish host.</title>
        <authorList>
            <person name="Yang Y."/>
            <person name="Xiong J."/>
            <person name="Zhou Z."/>
            <person name="Huo F."/>
            <person name="Miao W."/>
            <person name="Ran C."/>
            <person name="Liu Y."/>
            <person name="Zhang J."/>
            <person name="Feng J."/>
            <person name="Wang M."/>
            <person name="Wang M."/>
            <person name="Wang L."/>
            <person name="Yao B."/>
        </authorList>
    </citation>
    <scope>NUCLEOTIDE SEQUENCE [LARGE SCALE GENOMIC DNA]</scope>
    <source>
        <strain evidence="8">Wuqing</strain>
    </source>
</reference>
<evidence type="ECO:0000313" key="9">
    <source>
        <dbReference type="Proteomes" id="UP000031668"/>
    </source>
</evidence>
<dbReference type="InterPro" id="IPR029063">
    <property type="entry name" value="SAM-dependent_MTases_sf"/>
</dbReference>
<dbReference type="PANTHER" id="PTHR11006">
    <property type="entry name" value="PROTEIN ARGININE N-METHYLTRANSFERASE"/>
    <property type="match status" value="1"/>
</dbReference>
<dbReference type="EC" id="2.1.1.319" evidence="1"/>
<keyword evidence="4 6" id="KW-0949">S-adenosyl-L-methionine</keyword>
<keyword evidence="3 6" id="KW-0808">Transferase</keyword>
<evidence type="ECO:0000256" key="1">
    <source>
        <dbReference type="ARBA" id="ARBA00011925"/>
    </source>
</evidence>
<dbReference type="GO" id="GO:0042054">
    <property type="term" value="F:histone methyltransferase activity"/>
    <property type="evidence" value="ECO:0007669"/>
    <property type="project" value="TreeGrafter"/>
</dbReference>
<dbReference type="PROSITE" id="PS51678">
    <property type="entry name" value="SAM_MT_PRMT"/>
    <property type="match status" value="1"/>
</dbReference>
<dbReference type="InterPro" id="IPR025799">
    <property type="entry name" value="Arg_MeTrfase"/>
</dbReference>
<dbReference type="Pfam" id="PF22528">
    <property type="entry name" value="PRMT_C"/>
    <property type="match status" value="1"/>
</dbReference>
<dbReference type="PANTHER" id="PTHR11006:SF124">
    <property type="entry name" value="ARGININE METHYLTRANSFERASE 1-RELATED"/>
    <property type="match status" value="1"/>
</dbReference>
<dbReference type="OrthoDB" id="7848332at2759"/>
<accession>A0A0C2N2V8</accession>
<name>A0A0C2N2V8_THEKT</name>
<dbReference type="Gene3D" id="2.70.160.11">
    <property type="entry name" value="Hnrnp arginine n-methyltransferase1"/>
    <property type="match status" value="1"/>
</dbReference>
<dbReference type="FunFam" id="3.40.50.150:FF:000003">
    <property type="entry name" value="Blast:Protein arginine N-methyltransferase 1"/>
    <property type="match status" value="1"/>
</dbReference>
<evidence type="ECO:0000256" key="5">
    <source>
        <dbReference type="ARBA" id="ARBA00049303"/>
    </source>
</evidence>
<evidence type="ECO:0000313" key="8">
    <source>
        <dbReference type="EMBL" id="KII70670.1"/>
    </source>
</evidence>
<dbReference type="Pfam" id="PF06325">
    <property type="entry name" value="PrmA"/>
    <property type="match status" value="1"/>
</dbReference>
<evidence type="ECO:0000259" key="7">
    <source>
        <dbReference type="Pfam" id="PF22528"/>
    </source>
</evidence>
<dbReference type="SUPFAM" id="SSF53335">
    <property type="entry name" value="S-adenosyl-L-methionine-dependent methyltransferases"/>
    <property type="match status" value="1"/>
</dbReference>